<keyword evidence="7" id="KW-0256">Endoplasmic reticulum</keyword>
<dbReference type="AlphaFoldDB" id="A0A2J6QMD6"/>
<dbReference type="STRING" id="1745343.A0A2J6QMD6"/>
<evidence type="ECO:0000256" key="4">
    <source>
        <dbReference type="ARBA" id="ARBA00024804"/>
    </source>
</evidence>
<keyword evidence="10" id="KW-1185">Reference proteome</keyword>
<evidence type="ECO:0000256" key="1">
    <source>
        <dbReference type="ARBA" id="ARBA00011198"/>
    </source>
</evidence>
<evidence type="ECO:0000256" key="2">
    <source>
        <dbReference type="ARBA" id="ARBA00012614"/>
    </source>
</evidence>
<organism evidence="9 10">
    <name type="scientific">Hyaloscypha hepaticicola</name>
    <dbReference type="NCBI Taxonomy" id="2082293"/>
    <lineage>
        <taxon>Eukaryota</taxon>
        <taxon>Fungi</taxon>
        <taxon>Dikarya</taxon>
        <taxon>Ascomycota</taxon>
        <taxon>Pezizomycotina</taxon>
        <taxon>Leotiomycetes</taxon>
        <taxon>Helotiales</taxon>
        <taxon>Hyaloscyphaceae</taxon>
        <taxon>Hyaloscypha</taxon>
    </lineage>
</organism>
<evidence type="ECO:0000259" key="8">
    <source>
        <dbReference type="Pfam" id="PF04101"/>
    </source>
</evidence>
<dbReference type="InterPro" id="IPR007235">
    <property type="entry name" value="Glyco_trans_28_C"/>
</dbReference>
<evidence type="ECO:0000256" key="7">
    <source>
        <dbReference type="RuleBase" id="RU362128"/>
    </source>
</evidence>
<reference evidence="9 10" key="1">
    <citation type="submission" date="2016-05" db="EMBL/GenBank/DDBJ databases">
        <title>A degradative enzymes factory behind the ericoid mycorrhizal symbiosis.</title>
        <authorList>
            <consortium name="DOE Joint Genome Institute"/>
            <person name="Martino E."/>
            <person name="Morin E."/>
            <person name="Grelet G."/>
            <person name="Kuo A."/>
            <person name="Kohler A."/>
            <person name="Daghino S."/>
            <person name="Barry K."/>
            <person name="Choi C."/>
            <person name="Cichocki N."/>
            <person name="Clum A."/>
            <person name="Copeland A."/>
            <person name="Hainaut M."/>
            <person name="Haridas S."/>
            <person name="Labutti K."/>
            <person name="Lindquist E."/>
            <person name="Lipzen A."/>
            <person name="Khouja H.-R."/>
            <person name="Murat C."/>
            <person name="Ohm R."/>
            <person name="Olson A."/>
            <person name="Spatafora J."/>
            <person name="Veneault-Fourrey C."/>
            <person name="Henrissat B."/>
            <person name="Grigoriev I."/>
            <person name="Martin F."/>
            <person name="Perotto S."/>
        </authorList>
    </citation>
    <scope>NUCLEOTIDE SEQUENCE [LARGE SCALE GENOMIC DNA]</scope>
    <source>
        <strain evidence="9 10">UAMH 7357</strain>
    </source>
</reference>
<name>A0A2J6QMD6_9HELO</name>
<comment type="subcellular location">
    <subcellularLocation>
        <location evidence="7">Endoplasmic reticulum</location>
    </subcellularLocation>
</comment>
<sequence length="196" mass="20833">MPESSGKNGKVMKVCLITTGATAKFSELIQAALAPDCLQAFVDNGFTHLNFQCGESFSSFDAFKPADTKGLNIQAFDFNKSGLNKEMRACQAKAGISKKGLLICHAGAGTILDGMRLGLALVVVPNASLLDNHQDELAEELEVQGYATRSDISGLARAIGNACEKEEKAWVGHNASLAPIIDAVVGYEDDVRARLD</sequence>
<dbReference type="PANTHER" id="PTHR47043">
    <property type="entry name" value="UDP-N-ACETYLGLUCOSAMINE TRANSFERASE SUBUNIT ALG13"/>
    <property type="match status" value="1"/>
</dbReference>
<dbReference type="EMBL" id="KZ613466">
    <property type="protein sequence ID" value="PMD27420.1"/>
    <property type="molecule type" value="Genomic_DNA"/>
</dbReference>
<comment type="catalytic activity">
    <reaction evidence="6">
        <text>an N-acetyl-alpha-D-glucosaminyl-diphospho-di-trans,poly-cis-dolichol + UDP-N-acetyl-alpha-D-glucosamine = an N,N'-diacetylchitobiosyl-diphospho-di-trans,poly-cis-dolichol + UDP + H(+)</text>
        <dbReference type="Rhea" id="RHEA:23380"/>
        <dbReference type="Rhea" id="RHEA-COMP:19507"/>
        <dbReference type="Rhea" id="RHEA-COMP:19510"/>
        <dbReference type="ChEBI" id="CHEBI:15378"/>
        <dbReference type="ChEBI" id="CHEBI:57269"/>
        <dbReference type="ChEBI" id="CHEBI:57705"/>
        <dbReference type="ChEBI" id="CHEBI:58223"/>
        <dbReference type="ChEBI" id="CHEBI:58427"/>
        <dbReference type="EC" id="2.4.1.141"/>
    </reaction>
</comment>
<accession>A0A2J6QMD6</accession>
<dbReference type="InterPro" id="IPR052474">
    <property type="entry name" value="UDP-GlcNAc_transferase"/>
</dbReference>
<proteinExistence type="inferred from homology"/>
<dbReference type="SUPFAM" id="SSF53756">
    <property type="entry name" value="UDP-Glycosyltransferase/glycogen phosphorylase"/>
    <property type="match status" value="1"/>
</dbReference>
<dbReference type="EC" id="2.4.1.141" evidence="2 7"/>
<comment type="similarity">
    <text evidence="7">Belongs to the glycosyltransferase 28 family.</text>
</comment>
<dbReference type="GO" id="GO:0043541">
    <property type="term" value="C:UDP-N-acetylglucosamine transferase complex"/>
    <property type="evidence" value="ECO:0007669"/>
    <property type="project" value="TreeGrafter"/>
</dbReference>
<evidence type="ECO:0000256" key="3">
    <source>
        <dbReference type="ARBA" id="ARBA00017468"/>
    </source>
</evidence>
<dbReference type="Pfam" id="PF04101">
    <property type="entry name" value="Glyco_tran_28_C"/>
    <property type="match status" value="1"/>
</dbReference>
<gene>
    <name evidence="7" type="primary">ALG13</name>
    <name evidence="9" type="ORF">NA56DRAFT_641116</name>
</gene>
<comment type="subunit">
    <text evidence="1 7">Heterodimer with ALG14 to form a functional enzyme.</text>
</comment>
<dbReference type="Gene3D" id="3.40.50.2000">
    <property type="entry name" value="Glycogen Phosphorylase B"/>
    <property type="match status" value="1"/>
</dbReference>
<keyword evidence="7 9" id="KW-0808">Transferase</keyword>
<dbReference type="Proteomes" id="UP000235672">
    <property type="component" value="Unassembled WGS sequence"/>
</dbReference>
<dbReference type="PANTHER" id="PTHR47043:SF1">
    <property type="entry name" value="UDP-N-ACETYLGLUCOSAMINE TRANSFERASE SUBUNIT ALG13"/>
    <property type="match status" value="1"/>
</dbReference>
<protein>
    <recommendedName>
        <fullName evidence="3 7">UDP-N-acetylglucosamine transferase subunit ALG13</fullName>
        <ecNumber evidence="2 7">2.4.1.141</ecNumber>
    </recommendedName>
    <alternativeName>
        <fullName evidence="5 7">Asparagine-linked glycosylation protein 13</fullName>
    </alternativeName>
</protein>
<dbReference type="GO" id="GO:0006488">
    <property type="term" value="P:dolichol-linked oligosaccharide biosynthetic process"/>
    <property type="evidence" value="ECO:0007669"/>
    <property type="project" value="TreeGrafter"/>
</dbReference>
<evidence type="ECO:0000313" key="10">
    <source>
        <dbReference type="Proteomes" id="UP000235672"/>
    </source>
</evidence>
<dbReference type="OrthoDB" id="20273at2759"/>
<feature type="domain" description="Glycosyl transferase family 28 C-terminal" evidence="8">
    <location>
        <begin position="15"/>
        <end position="148"/>
    </location>
</feature>
<comment type="function">
    <text evidence="4 7">Involved in protein N-glycosylation. Essential for the second step of the dolichol-linked oligosaccharide pathway.</text>
</comment>
<evidence type="ECO:0000256" key="6">
    <source>
        <dbReference type="ARBA" id="ARBA00048184"/>
    </source>
</evidence>
<evidence type="ECO:0000256" key="5">
    <source>
        <dbReference type="ARBA" id="ARBA00032061"/>
    </source>
</evidence>
<evidence type="ECO:0000313" key="9">
    <source>
        <dbReference type="EMBL" id="PMD27420.1"/>
    </source>
</evidence>
<dbReference type="GO" id="GO:0004577">
    <property type="term" value="F:N-acetylglucosaminyldiphosphodolichol N-acetylglucosaminyltransferase activity"/>
    <property type="evidence" value="ECO:0007669"/>
    <property type="project" value="UniProtKB-EC"/>
</dbReference>
<keyword evidence="7" id="KW-0328">Glycosyltransferase</keyword>